<evidence type="ECO:0000313" key="2">
    <source>
        <dbReference type="Proteomes" id="UP000286997"/>
    </source>
</evidence>
<name>A0A3S2VMU9_9HYPH</name>
<dbReference type="Proteomes" id="UP000286997">
    <property type="component" value="Unassembled WGS sequence"/>
</dbReference>
<comment type="caution">
    <text evidence="1">The sequence shown here is derived from an EMBL/GenBank/DDBJ whole genome shotgun (WGS) entry which is preliminary data.</text>
</comment>
<evidence type="ECO:0000313" key="1">
    <source>
        <dbReference type="EMBL" id="RVU16388.1"/>
    </source>
</evidence>
<sequence>MGTSSDMRVLIATDAGALQVDGVVRTPTPRARTAPRVGPEIVALSPERIPNRTDTCGVVQLDVPACGVPVAAVPVTGPRDGIGDPAIGVLDEGLRAARLGALRISRTGRRAWALARGAIGSGIRATA</sequence>
<keyword evidence="2" id="KW-1185">Reference proteome</keyword>
<organism evidence="1 2">
    <name type="scientific">Methylobacterium oryzihabitans</name>
    <dbReference type="NCBI Taxonomy" id="2499852"/>
    <lineage>
        <taxon>Bacteria</taxon>
        <taxon>Pseudomonadati</taxon>
        <taxon>Pseudomonadota</taxon>
        <taxon>Alphaproteobacteria</taxon>
        <taxon>Hyphomicrobiales</taxon>
        <taxon>Methylobacteriaceae</taxon>
        <taxon>Methylobacterium</taxon>
    </lineage>
</organism>
<dbReference type="RefSeq" id="WP_127731266.1">
    <property type="nucleotide sequence ID" value="NZ_SACP01000016.1"/>
</dbReference>
<proteinExistence type="predicted"/>
<gene>
    <name evidence="1" type="ORF">EOE48_17015</name>
</gene>
<dbReference type="EMBL" id="SACP01000016">
    <property type="protein sequence ID" value="RVU16388.1"/>
    <property type="molecule type" value="Genomic_DNA"/>
</dbReference>
<accession>A0A3S2VMU9</accession>
<dbReference type="AlphaFoldDB" id="A0A3S2VMU9"/>
<protein>
    <submittedName>
        <fullName evidence="1">Uncharacterized protein</fullName>
    </submittedName>
</protein>
<reference evidence="1 2" key="1">
    <citation type="submission" date="2019-01" db="EMBL/GenBank/DDBJ databases">
        <authorList>
            <person name="Chen W.-M."/>
        </authorList>
    </citation>
    <scope>NUCLEOTIDE SEQUENCE [LARGE SCALE GENOMIC DNA]</scope>
    <source>
        <strain evidence="1 2">TER-1</strain>
    </source>
</reference>